<dbReference type="EMBL" id="JH930478">
    <property type="protein sequence ID" value="EKM50595.1"/>
    <property type="molecule type" value="Genomic_DNA"/>
</dbReference>
<dbReference type="InterPro" id="IPR041078">
    <property type="entry name" value="Plavaka"/>
</dbReference>
<dbReference type="Proteomes" id="UP000008370">
    <property type="component" value="Unassembled WGS sequence"/>
</dbReference>
<dbReference type="GeneID" id="18920232"/>
<dbReference type="InParanoid" id="K5VUU8"/>
<reference evidence="1 2" key="1">
    <citation type="journal article" date="2012" name="BMC Genomics">
        <title>Comparative genomics of the white-rot fungi, Phanerochaete carnosa and P. chrysosporium, to elucidate the genetic basis of the distinct wood types they colonize.</title>
        <authorList>
            <person name="Suzuki H."/>
            <person name="MacDonald J."/>
            <person name="Syed K."/>
            <person name="Salamov A."/>
            <person name="Hori C."/>
            <person name="Aerts A."/>
            <person name="Henrissat B."/>
            <person name="Wiebenga A."/>
            <person name="vanKuyk P.A."/>
            <person name="Barry K."/>
            <person name="Lindquist E."/>
            <person name="LaButti K."/>
            <person name="Lapidus A."/>
            <person name="Lucas S."/>
            <person name="Coutinho P."/>
            <person name="Gong Y."/>
            <person name="Samejima M."/>
            <person name="Mahadevan R."/>
            <person name="Abou-Zaid M."/>
            <person name="de Vries R.P."/>
            <person name="Igarashi K."/>
            <person name="Yadav J.S."/>
            <person name="Grigoriev I.V."/>
            <person name="Master E.R."/>
        </authorList>
    </citation>
    <scope>NUCLEOTIDE SEQUENCE [LARGE SCALE GENOMIC DNA]</scope>
    <source>
        <strain evidence="1 2">HHB-10118-sp</strain>
    </source>
</reference>
<evidence type="ECO:0000313" key="1">
    <source>
        <dbReference type="EMBL" id="EKM50595.1"/>
    </source>
</evidence>
<dbReference type="RefSeq" id="XP_007400865.1">
    <property type="nucleotide sequence ID" value="XM_007400803.1"/>
</dbReference>
<name>K5VUU8_PHACS</name>
<dbReference type="HOGENOM" id="CLU_006344_5_2_1"/>
<dbReference type="Pfam" id="PF18759">
    <property type="entry name" value="Plavaka"/>
    <property type="match status" value="1"/>
</dbReference>
<sequence>PFKDAEEWELAKWLLTSGLSQKKIDKFLKLETNCRHQHLSFQNKAGFFKLIDKLPQRPQWRCEIFTADGDVVDERTGERKVQNFELWKRDPVECIKELIGNPTFKKHMRYTP</sequence>
<feature type="non-terminal residue" evidence="1">
    <location>
        <position position="112"/>
    </location>
</feature>
<gene>
    <name evidence="1" type="ORF">PHACADRAFT_66817</name>
</gene>
<proteinExistence type="predicted"/>
<dbReference type="AlphaFoldDB" id="K5VUU8"/>
<protein>
    <submittedName>
        <fullName evidence="1">Uncharacterized protein</fullName>
    </submittedName>
</protein>
<accession>K5VUU8</accession>
<dbReference type="OrthoDB" id="2803297at2759"/>
<organism evidence="1 2">
    <name type="scientific">Phanerochaete carnosa (strain HHB-10118-sp)</name>
    <name type="common">White-rot fungus</name>
    <name type="synonym">Peniophora carnosa</name>
    <dbReference type="NCBI Taxonomy" id="650164"/>
    <lineage>
        <taxon>Eukaryota</taxon>
        <taxon>Fungi</taxon>
        <taxon>Dikarya</taxon>
        <taxon>Basidiomycota</taxon>
        <taxon>Agaricomycotina</taxon>
        <taxon>Agaricomycetes</taxon>
        <taxon>Polyporales</taxon>
        <taxon>Phanerochaetaceae</taxon>
        <taxon>Phanerochaete</taxon>
    </lineage>
</organism>
<dbReference type="KEGG" id="pco:PHACADRAFT_66817"/>
<evidence type="ECO:0000313" key="2">
    <source>
        <dbReference type="Proteomes" id="UP000008370"/>
    </source>
</evidence>
<feature type="non-terminal residue" evidence="1">
    <location>
        <position position="1"/>
    </location>
</feature>
<keyword evidence="2" id="KW-1185">Reference proteome</keyword>